<dbReference type="Proteomes" id="UP000308836">
    <property type="component" value="Unassembled WGS sequence"/>
</dbReference>
<dbReference type="EMBL" id="SRYG01000003">
    <property type="protein sequence ID" value="TGY66956.1"/>
    <property type="molecule type" value="Genomic_DNA"/>
</dbReference>
<organism evidence="1 2">
    <name type="scientific">Dubosiella muris</name>
    <dbReference type="NCBI Taxonomy" id="3038133"/>
    <lineage>
        <taxon>Bacteria</taxon>
        <taxon>Bacillati</taxon>
        <taxon>Bacillota</taxon>
        <taxon>Erysipelotrichia</taxon>
        <taxon>Erysipelotrichales</taxon>
        <taxon>Erysipelotrichaceae</taxon>
        <taxon>Dubosiella</taxon>
    </lineage>
</organism>
<keyword evidence="1" id="KW-0547">Nucleotide-binding</keyword>
<comment type="caution">
    <text evidence="1">The sequence shown here is derived from an EMBL/GenBank/DDBJ whole genome shotgun (WGS) entry which is preliminary data.</text>
</comment>
<keyword evidence="1" id="KW-0067">ATP-binding</keyword>
<protein>
    <submittedName>
        <fullName evidence="1">ABC transporter ATP-binding protein</fullName>
    </submittedName>
</protein>
<evidence type="ECO:0000313" key="2">
    <source>
        <dbReference type="Proteomes" id="UP000308836"/>
    </source>
</evidence>
<accession>A0AC61R9D4</accession>
<name>A0AC61R9D4_9FIRM</name>
<evidence type="ECO:0000313" key="1">
    <source>
        <dbReference type="EMBL" id="TGY66956.1"/>
    </source>
</evidence>
<keyword evidence="2" id="KW-1185">Reference proteome</keyword>
<sequence length="548" mass="61831">MRKSLFILRSLLRESPKWWWRSVWGATITSLPWFLSTLLVSGFTSMAIDEALNKSWPPLAICAGILFALVLLRLPVVAGYRLNALASEKLSAHLQWKLIEAWNRRDPNEKKCRKEDVLTRIVSDCAQNLSEFFFQGFGLKILEPVLTGLAALLVLARLEWRVLVVSIVLGFGLSGITTRFTKKIRTLHAALQHDNDVLNGLFLDVVRNMETVKKIDLKKDKRKGFDQRNQIIEETSNQLAWLETGLRILPMTGELFLLITTLILAWRLPSFPVGSVVLVGALQPFVNNLFANLGTMRNELEKAAVHGKRVLDTVEDLHSIAWIEDLPGEKESKIRYLELRRVGFVVGNHRILRNVNIRAKQGELIGIQAPSGSGKSTLLTLIQGLREPDEGQILFDGVSAHALPFALRRQRVRLFPQQPVLFRKTIQENVEIVANRALSNAELRQLATQVGWDDVDFGKMLEEGGSNLSGGERQKVAFMQALVCDAQVLLLDEPTSAMDSRSEAIVWEGLQKRKHEKIIVCVSHRTALLQAVDRLYGWDEKAGFFQKM</sequence>
<proteinExistence type="predicted"/>
<gene>
    <name evidence="1" type="ORF">E5336_02425</name>
</gene>
<reference evidence="1" key="1">
    <citation type="submission" date="2019-04" db="EMBL/GenBank/DDBJ databases">
        <title>Microbes associate with the intestines of laboratory mice.</title>
        <authorList>
            <person name="Navarre W."/>
            <person name="Wong E."/>
            <person name="Huang K."/>
            <person name="Tropini C."/>
            <person name="Ng K."/>
            <person name="Yu B."/>
        </authorList>
    </citation>
    <scope>NUCLEOTIDE SEQUENCE</scope>
    <source>
        <strain evidence="1">NM09_H32</strain>
    </source>
</reference>